<feature type="compositionally biased region" description="Basic and acidic residues" evidence="1">
    <location>
        <begin position="64"/>
        <end position="82"/>
    </location>
</feature>
<reference evidence="2" key="2">
    <citation type="submission" date="2023-05" db="EMBL/GenBank/DDBJ databases">
        <authorList>
            <consortium name="Lawrence Berkeley National Laboratory"/>
            <person name="Steindorff A."/>
            <person name="Hensen N."/>
            <person name="Bonometti L."/>
            <person name="Westerberg I."/>
            <person name="Brannstrom I.O."/>
            <person name="Guillou S."/>
            <person name="Cros-Aarteil S."/>
            <person name="Calhoun S."/>
            <person name="Haridas S."/>
            <person name="Kuo A."/>
            <person name="Mondo S."/>
            <person name="Pangilinan J."/>
            <person name="Riley R."/>
            <person name="Labutti K."/>
            <person name="Andreopoulos B."/>
            <person name="Lipzen A."/>
            <person name="Chen C."/>
            <person name="Yanf M."/>
            <person name="Daum C."/>
            <person name="Ng V."/>
            <person name="Clum A."/>
            <person name="Ohm R."/>
            <person name="Martin F."/>
            <person name="Silar P."/>
            <person name="Natvig D."/>
            <person name="Lalanne C."/>
            <person name="Gautier V."/>
            <person name="Ament-Velasquez S.L."/>
            <person name="Kruys A."/>
            <person name="Hutchinson M.I."/>
            <person name="Powell A.J."/>
            <person name="Barry K."/>
            <person name="Miller A.N."/>
            <person name="Grigoriev I.V."/>
            <person name="Debuchy R."/>
            <person name="Gladieux P."/>
            <person name="Thoren M.H."/>
            <person name="Johannesson H."/>
        </authorList>
    </citation>
    <scope>NUCLEOTIDE SEQUENCE</scope>
    <source>
        <strain evidence="2">CBS 731.68</strain>
    </source>
</reference>
<feature type="region of interest" description="Disordered" evidence="1">
    <location>
        <begin position="31"/>
        <end position="89"/>
    </location>
</feature>
<evidence type="ECO:0000313" key="3">
    <source>
        <dbReference type="Proteomes" id="UP001302602"/>
    </source>
</evidence>
<feature type="region of interest" description="Disordered" evidence="1">
    <location>
        <begin position="119"/>
        <end position="139"/>
    </location>
</feature>
<accession>A0AAN6Z3V1</accession>
<dbReference type="AlphaFoldDB" id="A0AAN6Z3V1"/>
<name>A0AAN6Z3V1_9PEZI</name>
<proteinExistence type="predicted"/>
<sequence length="167" mass="18266">MLGKAGTEGGLISERLRQGCRRRAGWTMIGAPITSKCGGKRTGPTGTLMDESRREKQSGSQPKPDTRGLQRRKTDINRITRTKEKKKTKKSLAQTISSICFVHLCLTRRAETFSFCRHGDGRPTTNKEQKGQGRATTTAENEKTAAKATTTKAHDAAMAMMAAIEVV</sequence>
<protein>
    <submittedName>
        <fullName evidence="2">Uncharacterized protein</fullName>
    </submittedName>
</protein>
<gene>
    <name evidence="2" type="ORF">N657DRAFT_386681</name>
</gene>
<keyword evidence="3" id="KW-1185">Reference proteome</keyword>
<dbReference type="RefSeq" id="XP_062648052.1">
    <property type="nucleotide sequence ID" value="XM_062787127.1"/>
</dbReference>
<organism evidence="2 3">
    <name type="scientific">Parathielavia appendiculata</name>
    <dbReference type="NCBI Taxonomy" id="2587402"/>
    <lineage>
        <taxon>Eukaryota</taxon>
        <taxon>Fungi</taxon>
        <taxon>Dikarya</taxon>
        <taxon>Ascomycota</taxon>
        <taxon>Pezizomycotina</taxon>
        <taxon>Sordariomycetes</taxon>
        <taxon>Sordariomycetidae</taxon>
        <taxon>Sordariales</taxon>
        <taxon>Chaetomiaceae</taxon>
        <taxon>Parathielavia</taxon>
    </lineage>
</organism>
<comment type="caution">
    <text evidence="2">The sequence shown here is derived from an EMBL/GenBank/DDBJ whole genome shotgun (WGS) entry which is preliminary data.</text>
</comment>
<reference evidence="2" key="1">
    <citation type="journal article" date="2023" name="Mol. Phylogenet. Evol.">
        <title>Genome-scale phylogeny and comparative genomics of the fungal order Sordariales.</title>
        <authorList>
            <person name="Hensen N."/>
            <person name="Bonometti L."/>
            <person name="Westerberg I."/>
            <person name="Brannstrom I.O."/>
            <person name="Guillou S."/>
            <person name="Cros-Aarteil S."/>
            <person name="Calhoun S."/>
            <person name="Haridas S."/>
            <person name="Kuo A."/>
            <person name="Mondo S."/>
            <person name="Pangilinan J."/>
            <person name="Riley R."/>
            <person name="LaButti K."/>
            <person name="Andreopoulos B."/>
            <person name="Lipzen A."/>
            <person name="Chen C."/>
            <person name="Yan M."/>
            <person name="Daum C."/>
            <person name="Ng V."/>
            <person name="Clum A."/>
            <person name="Steindorff A."/>
            <person name="Ohm R.A."/>
            <person name="Martin F."/>
            <person name="Silar P."/>
            <person name="Natvig D.O."/>
            <person name="Lalanne C."/>
            <person name="Gautier V."/>
            <person name="Ament-Velasquez S.L."/>
            <person name="Kruys A."/>
            <person name="Hutchinson M.I."/>
            <person name="Powell A.J."/>
            <person name="Barry K."/>
            <person name="Miller A.N."/>
            <person name="Grigoriev I.V."/>
            <person name="Debuchy R."/>
            <person name="Gladieux P."/>
            <person name="Hiltunen Thoren M."/>
            <person name="Johannesson H."/>
        </authorList>
    </citation>
    <scope>NUCLEOTIDE SEQUENCE</scope>
    <source>
        <strain evidence="2">CBS 731.68</strain>
    </source>
</reference>
<dbReference type="Proteomes" id="UP001302602">
    <property type="component" value="Unassembled WGS sequence"/>
</dbReference>
<feature type="compositionally biased region" description="Basic and acidic residues" evidence="1">
    <location>
        <begin position="119"/>
        <end position="131"/>
    </location>
</feature>
<dbReference type="GeneID" id="87823897"/>
<evidence type="ECO:0000313" key="2">
    <source>
        <dbReference type="EMBL" id="KAK4124281.1"/>
    </source>
</evidence>
<evidence type="ECO:0000256" key="1">
    <source>
        <dbReference type="SAM" id="MobiDB-lite"/>
    </source>
</evidence>
<dbReference type="EMBL" id="MU853227">
    <property type="protein sequence ID" value="KAK4124281.1"/>
    <property type="molecule type" value="Genomic_DNA"/>
</dbReference>